<comment type="caution">
    <text evidence="2">The sequence shown here is derived from an EMBL/GenBank/DDBJ whole genome shotgun (WGS) entry which is preliminary data.</text>
</comment>
<evidence type="ECO:0000313" key="2">
    <source>
        <dbReference type="EMBL" id="HIU53253.1"/>
    </source>
</evidence>
<dbReference type="SUPFAM" id="SSF49313">
    <property type="entry name" value="Cadherin-like"/>
    <property type="match status" value="1"/>
</dbReference>
<dbReference type="InterPro" id="IPR015919">
    <property type="entry name" value="Cadherin-like_sf"/>
</dbReference>
<dbReference type="Pfam" id="PF05345">
    <property type="entry name" value="He_PIG"/>
    <property type="match status" value="1"/>
</dbReference>
<dbReference type="GO" id="GO:0005509">
    <property type="term" value="F:calcium ion binding"/>
    <property type="evidence" value="ECO:0007669"/>
    <property type="project" value="InterPro"/>
</dbReference>
<evidence type="ECO:0000256" key="1">
    <source>
        <dbReference type="SAM" id="SignalP"/>
    </source>
</evidence>
<sequence>MKKILLSVVGAGLALTACMSNDNGYNGNGTPPAYYTDWDRAVRVDVDMQNMYVGTPQKIEKPIDMYMAMALALKYNYTRRLISYQQSLIEAGKVPTDKLSEIASHAGYDNATLNTRMSPDLKVAWNVLDISTVYYQNIDPTYKNGVATEQSRKVIHNILQETRSLYWQSLAAQKLIPVIDDMTEYMTLEVDEMNARAKELAEQGKYLTTEELQKKRDYMEAVKKASDLRRKMETAETRLASLMGFHPSTEFKLVGSEYGNFELPALKNELAQLEWLALTNRPEMRAHDLSANVEDLKIVVKGFKEPELNKYKNDPNYYNRLWSKQAQQVSMTVMEDVRNPKISELNDLRRQRMTNLIISQVYVAWARYTSAVEDYQINMEIADTSENIAEDITIKDGSGNSKSILESARAVDDEVQAFLAYAEVQDALGNLYATIGLDAIPYYMLNDKPSKIAVALHKTLEKWREGEFIPDNRPYLLDVPAKRPPVNMSSLIPDYEVETGQRIKIDVPSAVFDKMELVGKITTKAGLIDDSPLPKWLNYDEKNHRFDGIAMPSNVGQYNIKLYVTDENGNVGYLTFKLKIKEVFVPSMRVDGLTDGRKATVLKRCLSSVCKDTYVDDEAVGEEVEVRAPARF</sequence>
<keyword evidence="1" id="KW-0732">Signal</keyword>
<reference evidence="2" key="1">
    <citation type="submission" date="2020-10" db="EMBL/GenBank/DDBJ databases">
        <authorList>
            <person name="Gilroy R."/>
        </authorList>
    </citation>
    <scope>NUCLEOTIDE SEQUENCE</scope>
    <source>
        <strain evidence="2">ChiW3-316</strain>
    </source>
</reference>
<reference evidence="2" key="2">
    <citation type="journal article" date="2021" name="PeerJ">
        <title>Extensive microbial diversity within the chicken gut microbiome revealed by metagenomics and culture.</title>
        <authorList>
            <person name="Gilroy R."/>
            <person name="Ravi A."/>
            <person name="Getino M."/>
            <person name="Pursley I."/>
            <person name="Horton D.L."/>
            <person name="Alikhan N.F."/>
            <person name="Baker D."/>
            <person name="Gharbi K."/>
            <person name="Hall N."/>
            <person name="Watson M."/>
            <person name="Adriaenssens E.M."/>
            <person name="Foster-Nyarko E."/>
            <person name="Jarju S."/>
            <person name="Secka A."/>
            <person name="Antonio M."/>
            <person name="Oren A."/>
            <person name="Chaudhuri R.R."/>
            <person name="La Ragione R."/>
            <person name="Hildebrand F."/>
            <person name="Pallen M.J."/>
        </authorList>
    </citation>
    <scope>NUCLEOTIDE SEQUENCE</scope>
    <source>
        <strain evidence="2">ChiW3-316</strain>
    </source>
</reference>
<dbReference type="SUPFAM" id="SSF56954">
    <property type="entry name" value="Outer membrane efflux proteins (OEP)"/>
    <property type="match status" value="1"/>
</dbReference>
<gene>
    <name evidence="2" type="ORF">IAD20_04140</name>
</gene>
<proteinExistence type="predicted"/>
<dbReference type="GO" id="GO:0016020">
    <property type="term" value="C:membrane"/>
    <property type="evidence" value="ECO:0007669"/>
    <property type="project" value="InterPro"/>
</dbReference>
<evidence type="ECO:0000313" key="3">
    <source>
        <dbReference type="Proteomes" id="UP000824107"/>
    </source>
</evidence>
<organism evidence="2 3">
    <name type="scientific">Candidatus Scatocola faecipullorum</name>
    <dbReference type="NCBI Taxonomy" id="2840917"/>
    <lineage>
        <taxon>Bacteria</taxon>
        <taxon>Pseudomonadati</taxon>
        <taxon>Pseudomonadota</taxon>
        <taxon>Alphaproteobacteria</taxon>
        <taxon>Rhodospirillales</taxon>
        <taxon>Rhodospirillaceae</taxon>
        <taxon>Rhodospirillaceae incertae sedis</taxon>
        <taxon>Candidatus Scatocola</taxon>
    </lineage>
</organism>
<dbReference type="Proteomes" id="UP000824107">
    <property type="component" value="Unassembled WGS sequence"/>
</dbReference>
<dbReference type="Gene3D" id="1.20.1600.10">
    <property type="entry name" value="Outer membrane efflux proteins (OEP)"/>
    <property type="match status" value="1"/>
</dbReference>
<feature type="chain" id="PRO_5038505476" description="Outer membrane efflux protein" evidence="1">
    <location>
        <begin position="20"/>
        <end position="632"/>
    </location>
</feature>
<dbReference type="AlphaFoldDB" id="A0A9D1M445"/>
<evidence type="ECO:0008006" key="4">
    <source>
        <dbReference type="Google" id="ProtNLM"/>
    </source>
</evidence>
<accession>A0A9D1M445</accession>
<name>A0A9D1M445_9PROT</name>
<feature type="signal peptide" evidence="1">
    <location>
        <begin position="1"/>
        <end position="19"/>
    </location>
</feature>
<protein>
    <recommendedName>
        <fullName evidence="4">Outer membrane efflux protein</fullName>
    </recommendedName>
</protein>
<dbReference type="Gene3D" id="2.60.40.10">
    <property type="entry name" value="Immunoglobulins"/>
    <property type="match status" value="1"/>
</dbReference>
<dbReference type="InterPro" id="IPR013783">
    <property type="entry name" value="Ig-like_fold"/>
</dbReference>
<dbReference type="PROSITE" id="PS51257">
    <property type="entry name" value="PROKAR_LIPOPROTEIN"/>
    <property type="match status" value="1"/>
</dbReference>
<dbReference type="EMBL" id="DVNC01000028">
    <property type="protein sequence ID" value="HIU53253.1"/>
    <property type="molecule type" value="Genomic_DNA"/>
</dbReference>